<feature type="region of interest" description="Disordered" evidence="1">
    <location>
        <begin position="1"/>
        <end position="127"/>
    </location>
</feature>
<feature type="region of interest" description="Disordered" evidence="1">
    <location>
        <begin position="687"/>
        <end position="717"/>
    </location>
</feature>
<feature type="compositionally biased region" description="Low complexity" evidence="1">
    <location>
        <begin position="788"/>
        <end position="817"/>
    </location>
</feature>
<accession>A0A5M3MYK4</accession>
<feature type="compositionally biased region" description="Polar residues" evidence="1">
    <location>
        <begin position="818"/>
        <end position="834"/>
    </location>
</feature>
<feature type="region of interest" description="Disordered" evidence="1">
    <location>
        <begin position="1002"/>
        <end position="1053"/>
    </location>
</feature>
<feature type="compositionally biased region" description="Low complexity" evidence="1">
    <location>
        <begin position="467"/>
        <end position="494"/>
    </location>
</feature>
<gene>
    <name evidence="3" type="ORF">CONPUDRAFT_163051</name>
</gene>
<dbReference type="EMBL" id="JH711575">
    <property type="protein sequence ID" value="EIW83725.1"/>
    <property type="molecule type" value="Genomic_DNA"/>
</dbReference>
<dbReference type="PANTHER" id="PTHR47219">
    <property type="entry name" value="RAB GTPASE-ACTIVATING PROTEIN 1-LIKE"/>
    <property type="match status" value="1"/>
</dbReference>
<dbReference type="InterPro" id="IPR050302">
    <property type="entry name" value="Rab_GAP_TBC_domain"/>
</dbReference>
<feature type="region of interest" description="Disordered" evidence="1">
    <location>
        <begin position="787"/>
        <end position="844"/>
    </location>
</feature>
<sequence>MSHSPQITTPVHTHPLAPDDAPSPRTRRPGPARAGSSAVDVNAESRPPAPATYASLKAQSERIAEGNGSGGGGDAPAATGRRQPNWDGSVRGYGRQQADAGAGTRDVSQTRGSAPPLSHRQSNTSLSGLSVRSDFRYSPRQYTAPLFIVGGSPDPAHAHSNNHNANHNRTHNHAHLSVPSPSPNAHSRGLPPPDLESDDPSAAAAAVHTPFAAQVLAHRWHEYSDPAIQSAISRLGAAESPASRADPHPYHAALRALSAALHGAVLARARLEESRRAVVEREAERRRRAGGVLDGMAGEEREVARRVVSAIFPDEDEGEGEEREGRTVQRRESMSSLRTFLTEAMADDVQLAVSAPSDTASLTDAKSMFSKTDVPFPTTEASDSASMLSRDNASGSITMPPALTSASTSSLVETGISTSASGAADDAKAKKGGGDWMSGWFGRRGPRHSQSSRSISTIPIKEDDESGAVVGDAAAGGPEQDDTTASSSAPSTRASARRKPARSVFEALGISILNPAAASGSGASVSKHGRHTKSVTEAPQTAAVVEHTRISSASAASSPVRGTIAIPAPPAAPALTLADASPGEAPIPNADPSGNANATADPSSLSLASRSIAEPEAEATYNSQPPAQGSALRAIVHATRVMTADPRSVLADQGRDTGPLVAALAMRLVKGARDERVVVRERVRAREGRRGAEARGGGGSKAGARAGAGEKEKKLKEEQGVSRLAVVGAGGHFGGRGDVDATSVLARTLSAQGVAAGDVVRRTKYRASAMISSPFASPLFGSFMQQQSRRAASSAETTSASKAPAGNDASSSAASGGKPNTSTSSAPAQPQANKGGSVPLESIIPVTSQPPTEFLSRRYTPLTARDFRVSLPSSVSRFYSSRARSGSVVGDGNGGAGGEKDWEPLTDRFGFIYDVAQYDVLLLTRAKACGNTAPACLTGVKIADRKESNGWSSEDEEDGAGAAARIVVQVVKERCECDGSGRPPVDEDAGSIVSTLVSVMSPGETASESTSVTSPEQLSRTTSPTSSRSRPQSIGAAPVPAAVPASSPSPPQASTAVLCVVASTPRHVCRNTIRRLLDDLYKIHDERQTAKRKEWDAFVRQRSKAKSSTKSGLFSSSNATFSATQGGGGVTKAAATRLLGLGTALDEDELSHSEGLIGFAQLGLSANRDERREFDRLVRGGIPLVYRSKLWMECSGGLDMREPGLFGDLLAQKDGGEPGEGESVLHEIEKDVGRTMPLNIFFGGDGAGVDKLRRVLIGYSRRNPAVGYCQGMNLVTSTLLLVHADEEEAFWVLTAIVEHILPEDFFSPSLLPSRACPLVLLDYIRDLLPKLHAHLASLGVDLPAICFSWFLSLFTDCLPIETLFRVWDVFLVDGLDVLFRVALAILRSSEAELLQCESMSAAYVALENLPTRQWQPDKLLQLELDLRPSVTHADLVKKRDAHVADLRQLMGGS</sequence>
<feature type="compositionally biased region" description="Polar residues" evidence="1">
    <location>
        <begin position="592"/>
        <end position="606"/>
    </location>
</feature>
<dbReference type="OrthoDB" id="294251at2759"/>
<organism evidence="3 4">
    <name type="scientific">Coniophora puteana (strain RWD-64-598)</name>
    <name type="common">Brown rot fungus</name>
    <dbReference type="NCBI Taxonomy" id="741705"/>
    <lineage>
        <taxon>Eukaryota</taxon>
        <taxon>Fungi</taxon>
        <taxon>Dikarya</taxon>
        <taxon>Basidiomycota</taxon>
        <taxon>Agaricomycotina</taxon>
        <taxon>Agaricomycetes</taxon>
        <taxon>Agaricomycetidae</taxon>
        <taxon>Boletales</taxon>
        <taxon>Coniophorineae</taxon>
        <taxon>Coniophoraceae</taxon>
        <taxon>Coniophora</taxon>
    </lineage>
</organism>
<evidence type="ECO:0000313" key="4">
    <source>
        <dbReference type="Proteomes" id="UP000053558"/>
    </source>
</evidence>
<feature type="compositionally biased region" description="Polar residues" evidence="1">
    <location>
        <begin position="448"/>
        <end position="457"/>
    </location>
</feature>
<dbReference type="Pfam" id="PF00566">
    <property type="entry name" value="RabGAP-TBC"/>
    <property type="match status" value="1"/>
</dbReference>
<evidence type="ECO:0000256" key="1">
    <source>
        <dbReference type="SAM" id="MobiDB-lite"/>
    </source>
</evidence>
<feature type="region of interest" description="Disordered" evidence="1">
    <location>
        <begin position="576"/>
        <end position="606"/>
    </location>
</feature>
<keyword evidence="4" id="KW-1185">Reference proteome</keyword>
<feature type="compositionally biased region" description="Polar residues" evidence="1">
    <location>
        <begin position="1002"/>
        <end position="1018"/>
    </location>
</feature>
<dbReference type="PANTHER" id="PTHR47219:SF20">
    <property type="entry name" value="TBC1 DOMAIN FAMILY MEMBER 2B"/>
    <property type="match status" value="1"/>
</dbReference>
<feature type="compositionally biased region" description="Basic and acidic residues" evidence="1">
    <location>
        <begin position="708"/>
        <end position="717"/>
    </location>
</feature>
<dbReference type="GeneID" id="19204841"/>
<dbReference type="RefSeq" id="XP_007765646.1">
    <property type="nucleotide sequence ID" value="XM_007767456.1"/>
</dbReference>
<comment type="caution">
    <text evidence="3">The sequence shown here is derived from an EMBL/GenBank/DDBJ whole genome shotgun (WGS) entry which is preliminary data.</text>
</comment>
<dbReference type="SUPFAM" id="SSF47923">
    <property type="entry name" value="Ypt/Rab-GAP domain of gyp1p"/>
    <property type="match status" value="2"/>
</dbReference>
<dbReference type="Gene3D" id="1.10.472.80">
    <property type="entry name" value="Ypt/Rab-GAP domain of gyp1p, domain 3"/>
    <property type="match status" value="1"/>
</dbReference>
<reference evidence="4" key="1">
    <citation type="journal article" date="2012" name="Science">
        <title>The Paleozoic origin of enzymatic lignin decomposition reconstructed from 31 fungal genomes.</title>
        <authorList>
            <person name="Floudas D."/>
            <person name="Binder M."/>
            <person name="Riley R."/>
            <person name="Barry K."/>
            <person name="Blanchette R.A."/>
            <person name="Henrissat B."/>
            <person name="Martinez A.T."/>
            <person name="Otillar R."/>
            <person name="Spatafora J.W."/>
            <person name="Yadav J.S."/>
            <person name="Aerts A."/>
            <person name="Benoit I."/>
            <person name="Boyd A."/>
            <person name="Carlson A."/>
            <person name="Copeland A."/>
            <person name="Coutinho P.M."/>
            <person name="de Vries R.P."/>
            <person name="Ferreira P."/>
            <person name="Findley K."/>
            <person name="Foster B."/>
            <person name="Gaskell J."/>
            <person name="Glotzer D."/>
            <person name="Gorecki P."/>
            <person name="Heitman J."/>
            <person name="Hesse C."/>
            <person name="Hori C."/>
            <person name="Igarashi K."/>
            <person name="Jurgens J.A."/>
            <person name="Kallen N."/>
            <person name="Kersten P."/>
            <person name="Kohler A."/>
            <person name="Kuees U."/>
            <person name="Kumar T.K.A."/>
            <person name="Kuo A."/>
            <person name="LaButti K."/>
            <person name="Larrondo L.F."/>
            <person name="Lindquist E."/>
            <person name="Ling A."/>
            <person name="Lombard V."/>
            <person name="Lucas S."/>
            <person name="Lundell T."/>
            <person name="Martin R."/>
            <person name="McLaughlin D.J."/>
            <person name="Morgenstern I."/>
            <person name="Morin E."/>
            <person name="Murat C."/>
            <person name="Nagy L.G."/>
            <person name="Nolan M."/>
            <person name="Ohm R.A."/>
            <person name="Patyshakuliyeva A."/>
            <person name="Rokas A."/>
            <person name="Ruiz-Duenas F.J."/>
            <person name="Sabat G."/>
            <person name="Salamov A."/>
            <person name="Samejima M."/>
            <person name="Schmutz J."/>
            <person name="Slot J.C."/>
            <person name="St John F."/>
            <person name="Stenlid J."/>
            <person name="Sun H."/>
            <person name="Sun S."/>
            <person name="Syed K."/>
            <person name="Tsang A."/>
            <person name="Wiebenga A."/>
            <person name="Young D."/>
            <person name="Pisabarro A."/>
            <person name="Eastwood D.C."/>
            <person name="Martin F."/>
            <person name="Cullen D."/>
            <person name="Grigoriev I.V."/>
            <person name="Hibbett D.S."/>
        </authorList>
    </citation>
    <scope>NUCLEOTIDE SEQUENCE [LARGE SCALE GENOMIC DNA]</scope>
    <source>
        <strain evidence="4">RWD-64-598 SS2</strain>
    </source>
</reference>
<dbReference type="KEGG" id="cput:CONPUDRAFT_163051"/>
<feature type="domain" description="Rab-GAP TBC" evidence="2">
    <location>
        <begin position="1181"/>
        <end position="1374"/>
    </location>
</feature>
<feature type="compositionally biased region" description="Low complexity" evidence="1">
    <location>
        <begin position="517"/>
        <end position="526"/>
    </location>
</feature>
<feature type="compositionally biased region" description="Polar residues" evidence="1">
    <location>
        <begin position="404"/>
        <end position="421"/>
    </location>
</feature>
<dbReference type="GO" id="GO:0031267">
    <property type="term" value="F:small GTPase binding"/>
    <property type="evidence" value="ECO:0007669"/>
    <property type="project" value="TreeGrafter"/>
</dbReference>
<evidence type="ECO:0000313" key="3">
    <source>
        <dbReference type="EMBL" id="EIW83725.1"/>
    </source>
</evidence>
<feature type="compositionally biased region" description="Polar residues" evidence="1">
    <location>
        <begin position="379"/>
        <end position="397"/>
    </location>
</feature>
<feature type="compositionally biased region" description="Low complexity" evidence="1">
    <location>
        <begin position="1019"/>
        <end position="1053"/>
    </location>
</feature>
<feature type="region of interest" description="Disordered" evidence="1">
    <location>
        <begin position="517"/>
        <end position="539"/>
    </location>
</feature>
<dbReference type="Gene3D" id="1.10.8.270">
    <property type="entry name" value="putative rabgap domain of human tbc1 domain family member 14 like domains"/>
    <property type="match status" value="1"/>
</dbReference>
<feature type="region of interest" description="Disordered" evidence="1">
    <location>
        <begin position="148"/>
        <end position="204"/>
    </location>
</feature>
<proteinExistence type="predicted"/>
<dbReference type="InterPro" id="IPR000195">
    <property type="entry name" value="Rab-GAP-TBC_dom"/>
</dbReference>
<dbReference type="SMART" id="SM00164">
    <property type="entry name" value="TBC"/>
    <property type="match status" value="1"/>
</dbReference>
<evidence type="ECO:0000259" key="2">
    <source>
        <dbReference type="PROSITE" id="PS50086"/>
    </source>
</evidence>
<feature type="region of interest" description="Disordered" evidence="1">
    <location>
        <begin position="374"/>
        <end position="500"/>
    </location>
</feature>
<dbReference type="GO" id="GO:0005096">
    <property type="term" value="F:GTPase activator activity"/>
    <property type="evidence" value="ECO:0007669"/>
    <property type="project" value="TreeGrafter"/>
</dbReference>
<name>A0A5M3MYK4_CONPW</name>
<protein>
    <submittedName>
        <fullName evidence="3">TBC-domain-containing protein</fullName>
    </submittedName>
</protein>
<dbReference type="Proteomes" id="UP000053558">
    <property type="component" value="Unassembled WGS sequence"/>
</dbReference>
<dbReference type="PROSITE" id="PS50086">
    <property type="entry name" value="TBC_RABGAP"/>
    <property type="match status" value="1"/>
</dbReference>
<feature type="compositionally biased region" description="Polar residues" evidence="1">
    <location>
        <begin position="1"/>
        <end position="11"/>
    </location>
</feature>
<dbReference type="FunFam" id="1.10.8.270:FF:000026">
    <property type="entry name" value="TBC (Tre-2/Bub2/Cdc16) domain family"/>
    <property type="match status" value="1"/>
</dbReference>
<dbReference type="OMA" id="MREPGVF"/>
<dbReference type="InterPro" id="IPR035969">
    <property type="entry name" value="Rab-GAP_TBC_sf"/>
</dbReference>